<comment type="caution">
    <text evidence="1">The sequence shown here is derived from an EMBL/GenBank/DDBJ whole genome shotgun (WGS) entry which is preliminary data.</text>
</comment>
<protein>
    <recommendedName>
        <fullName evidence="3">DUF3618 domain-containing protein</fullName>
    </recommendedName>
</protein>
<proteinExistence type="predicted"/>
<gene>
    <name evidence="1" type="ORF">GRI72_05600</name>
</gene>
<evidence type="ECO:0008006" key="3">
    <source>
        <dbReference type="Google" id="ProtNLM"/>
    </source>
</evidence>
<sequence length="107" mass="11443">MTEAEHRMAEARALRDAALALVKADIAHLQTDLNAKGIGARVLERLAEGASDVLDEATDVAENHRGVLVTLVAAIVLWFARHPLMALFTGDEAGRDDDEAEAKLEGA</sequence>
<evidence type="ECO:0000313" key="2">
    <source>
        <dbReference type="Proteomes" id="UP000444401"/>
    </source>
</evidence>
<name>A0ABW9UXH6_9SPHN</name>
<organism evidence="1 2">
    <name type="scientific">Pelagerythrobacter marinus</name>
    <dbReference type="NCBI Taxonomy" id="538382"/>
    <lineage>
        <taxon>Bacteria</taxon>
        <taxon>Pseudomonadati</taxon>
        <taxon>Pseudomonadota</taxon>
        <taxon>Alphaproteobacteria</taxon>
        <taxon>Sphingomonadales</taxon>
        <taxon>Erythrobacteraceae</taxon>
        <taxon>Pelagerythrobacter</taxon>
    </lineage>
</organism>
<accession>A0ABW9UXH6</accession>
<evidence type="ECO:0000313" key="1">
    <source>
        <dbReference type="EMBL" id="MXO68300.1"/>
    </source>
</evidence>
<dbReference type="Proteomes" id="UP000444401">
    <property type="component" value="Unassembled WGS sequence"/>
</dbReference>
<dbReference type="RefSeq" id="WP_160732946.1">
    <property type="nucleotide sequence ID" value="NZ_WTYO01000002.1"/>
</dbReference>
<keyword evidence="2" id="KW-1185">Reference proteome</keyword>
<dbReference type="EMBL" id="WTYO01000002">
    <property type="protein sequence ID" value="MXO68300.1"/>
    <property type="molecule type" value="Genomic_DNA"/>
</dbReference>
<reference evidence="1 2" key="1">
    <citation type="submission" date="2019-12" db="EMBL/GenBank/DDBJ databases">
        <title>Genomic-based taxomic classification of the family Erythrobacteraceae.</title>
        <authorList>
            <person name="Xu L."/>
        </authorList>
    </citation>
    <scope>NUCLEOTIDE SEQUENCE [LARGE SCALE GENOMIC DNA]</scope>
    <source>
        <strain evidence="1 2">H32</strain>
    </source>
</reference>